<protein>
    <submittedName>
        <fullName evidence="2">Crotonobetainyl-CoA:carnitine CoA-transferase CaiB-like acyl-CoA transferase</fullName>
    </submittedName>
</protein>
<comment type="caution">
    <text evidence="2">The sequence shown here is derived from an EMBL/GenBank/DDBJ whole genome shotgun (WGS) entry which is preliminary data.</text>
</comment>
<dbReference type="Pfam" id="PF02515">
    <property type="entry name" value="CoA_transf_3"/>
    <property type="match status" value="1"/>
</dbReference>
<dbReference type="InterPro" id="IPR023606">
    <property type="entry name" value="CoA-Trfase_III_dom_1_sf"/>
</dbReference>
<evidence type="ECO:0000313" key="3">
    <source>
        <dbReference type="Proteomes" id="UP001265550"/>
    </source>
</evidence>
<dbReference type="RefSeq" id="WP_204735934.1">
    <property type="nucleotide sequence ID" value="NZ_JAVDWE010000036.1"/>
</dbReference>
<dbReference type="Gene3D" id="3.30.1540.10">
    <property type="entry name" value="formyl-coa transferase, domain 3"/>
    <property type="match status" value="1"/>
</dbReference>
<dbReference type="EMBL" id="JAVDWE010000036">
    <property type="protein sequence ID" value="MDR7097596.1"/>
    <property type="molecule type" value="Genomic_DNA"/>
</dbReference>
<name>A0ABU1VJD4_9BURK</name>
<keyword evidence="1" id="KW-0808">Transferase</keyword>
<dbReference type="InterPro" id="IPR050483">
    <property type="entry name" value="CoA-transferase_III_domain"/>
</dbReference>
<dbReference type="InterPro" id="IPR044855">
    <property type="entry name" value="CoA-Trfase_III_dom3_sf"/>
</dbReference>
<reference evidence="2 3" key="1">
    <citation type="submission" date="2023-07" db="EMBL/GenBank/DDBJ databases">
        <title>Sorghum-associated microbial communities from plants grown in Nebraska, USA.</title>
        <authorList>
            <person name="Schachtman D."/>
        </authorList>
    </citation>
    <scope>NUCLEOTIDE SEQUENCE [LARGE SCALE GENOMIC DNA]</scope>
    <source>
        <strain evidence="2 3">BE240</strain>
    </source>
</reference>
<dbReference type="InterPro" id="IPR003673">
    <property type="entry name" value="CoA-Trfase_fam_III"/>
</dbReference>
<accession>A0ABU1VJD4</accession>
<dbReference type="PANTHER" id="PTHR48207:SF4">
    <property type="entry name" value="BLL6097 PROTEIN"/>
    <property type="match status" value="1"/>
</dbReference>
<evidence type="ECO:0000256" key="1">
    <source>
        <dbReference type="ARBA" id="ARBA00022679"/>
    </source>
</evidence>
<dbReference type="PANTHER" id="PTHR48207">
    <property type="entry name" value="SUCCINATE--HYDROXYMETHYLGLUTARATE COA-TRANSFERASE"/>
    <property type="match status" value="1"/>
</dbReference>
<gene>
    <name evidence="2" type="ORF">J2X09_005372</name>
</gene>
<evidence type="ECO:0000313" key="2">
    <source>
        <dbReference type="EMBL" id="MDR7097596.1"/>
    </source>
</evidence>
<keyword evidence="3" id="KW-1185">Reference proteome</keyword>
<dbReference type="SUPFAM" id="SSF89796">
    <property type="entry name" value="CoA-transferase family III (CaiB/BaiF)"/>
    <property type="match status" value="1"/>
</dbReference>
<sequence length="389" mass="41985">MKTEHQVKGPLAGMKVIDLTTVVMGPYASQTLAEYGAEVIKIEAPGGDSTRQIGPELEVGMASLFLAVNRNKRSVVLDLKTDEGRAALLALVKDADVFMHNMRPEKLRALDLGASRLRQLNPRLVFAELTGFSSSGPYAGLPAYDDVIQGLSGLAAMMERQIGEPRYMPTTLADKVGSMVAAGAIMAALVRRATSGEGATVEIPMFEAVVSFGLVEHAQGALFDPPVSAVGYRRAFASHRKPFVTADGHICVMPYSDAHWSSILKAFNDCEAGQDPRYSSLSDRTKNIDSLYERLAGHLRGCTSVEALALCRRLDIPSAPMNRLDDLMFDPHLVAVGHFVRIEDERMGTLVFPANPVTFDGWKSTPSVPPRLGADTESVLSSARAGEIL</sequence>
<dbReference type="Gene3D" id="3.40.50.10540">
    <property type="entry name" value="Crotonobetainyl-coa:carnitine coa-transferase, domain 1"/>
    <property type="match status" value="1"/>
</dbReference>
<organism evidence="2 3">
    <name type="scientific">Hydrogenophaga laconesensis</name>
    <dbReference type="NCBI Taxonomy" id="1805971"/>
    <lineage>
        <taxon>Bacteria</taxon>
        <taxon>Pseudomonadati</taxon>
        <taxon>Pseudomonadota</taxon>
        <taxon>Betaproteobacteria</taxon>
        <taxon>Burkholderiales</taxon>
        <taxon>Comamonadaceae</taxon>
        <taxon>Hydrogenophaga</taxon>
    </lineage>
</organism>
<dbReference type="Proteomes" id="UP001265550">
    <property type="component" value="Unassembled WGS sequence"/>
</dbReference>
<proteinExistence type="predicted"/>